<feature type="chain" id="PRO_5047286654" evidence="1">
    <location>
        <begin position="16"/>
        <end position="211"/>
    </location>
</feature>
<feature type="signal peptide" evidence="1">
    <location>
        <begin position="1"/>
        <end position="15"/>
    </location>
</feature>
<sequence>MKFLQILALAATASAVAIEPRHHAGKKTKHTKTAAAVAASATSVAAAAAATASTAATANVAAAADTNSIANGQTVVLFEVNGVPGNECLTFRNNGEIVDAACVDTAIDRQITPDTIGGQNVLRVQRTFTADFRPDLSGAGVQACIGFNGTDFKAVDCSGVQAVVFNAAGELRTTDGAVCASGHDGIAQLTIDTTGTNCATYTVTDVQAATA</sequence>
<evidence type="ECO:0000313" key="2">
    <source>
        <dbReference type="EMBL" id="KAL1891974.1"/>
    </source>
</evidence>
<evidence type="ECO:0000313" key="3">
    <source>
        <dbReference type="Proteomes" id="UP001583186"/>
    </source>
</evidence>
<protein>
    <submittedName>
        <fullName evidence="2">Uncharacterized protein</fullName>
    </submittedName>
</protein>
<name>A0ABR3YVG3_9PEZI</name>
<accession>A0ABR3YVG3</accession>
<dbReference type="Proteomes" id="UP001583186">
    <property type="component" value="Unassembled WGS sequence"/>
</dbReference>
<reference evidence="2 3" key="1">
    <citation type="journal article" date="2024" name="IMA Fungus">
        <title>IMA Genome - F19 : A genome assembly and annotation guide to empower mycologists, including annotated draft genome sequences of Ceratocystis pirilliformis, Diaporthe australafricana, Fusarium ophioides, Paecilomyces lecythidis, and Sporothrix stenoceras.</title>
        <authorList>
            <person name="Aylward J."/>
            <person name="Wilson A.M."/>
            <person name="Visagie C.M."/>
            <person name="Spraker J."/>
            <person name="Barnes I."/>
            <person name="Buitendag C."/>
            <person name="Ceriani C."/>
            <person name="Del Mar Angel L."/>
            <person name="du Plessis D."/>
            <person name="Fuchs T."/>
            <person name="Gasser K."/>
            <person name="Kramer D."/>
            <person name="Li W."/>
            <person name="Munsamy K."/>
            <person name="Piso A."/>
            <person name="Price J.L."/>
            <person name="Sonnekus B."/>
            <person name="Thomas C."/>
            <person name="van der Nest A."/>
            <person name="van Dijk A."/>
            <person name="van Heerden A."/>
            <person name="van Vuuren N."/>
            <person name="Yilmaz N."/>
            <person name="Duong T.A."/>
            <person name="van der Merwe N.A."/>
            <person name="Wingfield M.J."/>
            <person name="Wingfield B.D."/>
        </authorList>
    </citation>
    <scope>NUCLEOTIDE SEQUENCE [LARGE SCALE GENOMIC DNA]</scope>
    <source>
        <strain evidence="2 3">CMW 5346</strain>
    </source>
</reference>
<organism evidence="2 3">
    <name type="scientific">Sporothrix stenoceras</name>
    <dbReference type="NCBI Taxonomy" id="5173"/>
    <lineage>
        <taxon>Eukaryota</taxon>
        <taxon>Fungi</taxon>
        <taxon>Dikarya</taxon>
        <taxon>Ascomycota</taxon>
        <taxon>Pezizomycotina</taxon>
        <taxon>Sordariomycetes</taxon>
        <taxon>Sordariomycetidae</taxon>
        <taxon>Ophiostomatales</taxon>
        <taxon>Ophiostomataceae</taxon>
        <taxon>Sporothrix</taxon>
    </lineage>
</organism>
<evidence type="ECO:0000256" key="1">
    <source>
        <dbReference type="SAM" id="SignalP"/>
    </source>
</evidence>
<dbReference type="EMBL" id="JAWCUI010000048">
    <property type="protein sequence ID" value="KAL1891974.1"/>
    <property type="molecule type" value="Genomic_DNA"/>
</dbReference>
<keyword evidence="3" id="KW-1185">Reference proteome</keyword>
<proteinExistence type="predicted"/>
<keyword evidence="1" id="KW-0732">Signal</keyword>
<comment type="caution">
    <text evidence="2">The sequence shown here is derived from an EMBL/GenBank/DDBJ whole genome shotgun (WGS) entry which is preliminary data.</text>
</comment>
<gene>
    <name evidence="2" type="ORF">Sste5346_007318</name>
</gene>